<dbReference type="Proteomes" id="UP001244341">
    <property type="component" value="Chromosome 10b"/>
</dbReference>
<feature type="compositionally biased region" description="Basic and acidic residues" evidence="1">
    <location>
        <begin position="428"/>
        <end position="452"/>
    </location>
</feature>
<gene>
    <name evidence="3" type="ORF">OEZ85_003870</name>
</gene>
<reference evidence="3 4" key="1">
    <citation type="submission" date="2023-05" db="EMBL/GenBank/DDBJ databases">
        <title>A 100% complete, gapless, phased diploid assembly of the Scenedesmus obliquus UTEX 3031 genome.</title>
        <authorList>
            <person name="Biondi T.C."/>
            <person name="Hanschen E.R."/>
            <person name="Kwon T."/>
            <person name="Eng W."/>
            <person name="Kruse C.P.S."/>
            <person name="Koehler S.I."/>
            <person name="Kunde Y."/>
            <person name="Gleasner C.D."/>
            <person name="You Mak K.T."/>
            <person name="Polle J."/>
            <person name="Hovde B.T."/>
            <person name="Starkenburg S.R."/>
        </authorList>
    </citation>
    <scope>NUCLEOTIDE SEQUENCE [LARGE SCALE GENOMIC DNA]</scope>
    <source>
        <strain evidence="3 4">DOE0152z</strain>
    </source>
</reference>
<feature type="compositionally biased region" description="Low complexity" evidence="1">
    <location>
        <begin position="454"/>
        <end position="483"/>
    </location>
</feature>
<keyword evidence="4" id="KW-1185">Reference proteome</keyword>
<dbReference type="EMBL" id="CP126217">
    <property type="protein sequence ID" value="WIA19231.1"/>
    <property type="molecule type" value="Genomic_DNA"/>
</dbReference>
<evidence type="ECO:0000256" key="2">
    <source>
        <dbReference type="SAM" id="SignalP"/>
    </source>
</evidence>
<feature type="compositionally biased region" description="Low complexity" evidence="1">
    <location>
        <begin position="408"/>
        <end position="419"/>
    </location>
</feature>
<accession>A0ABY8UGG6</accession>
<feature type="signal peptide" evidence="2">
    <location>
        <begin position="1"/>
        <end position="25"/>
    </location>
</feature>
<name>A0ABY8UGG6_TETOB</name>
<evidence type="ECO:0008006" key="5">
    <source>
        <dbReference type="Google" id="ProtNLM"/>
    </source>
</evidence>
<feature type="region of interest" description="Disordered" evidence="1">
    <location>
        <begin position="383"/>
        <end position="510"/>
    </location>
</feature>
<evidence type="ECO:0000313" key="3">
    <source>
        <dbReference type="EMBL" id="WIA19231.1"/>
    </source>
</evidence>
<feature type="compositionally biased region" description="Polar residues" evidence="1">
    <location>
        <begin position="491"/>
        <end position="500"/>
    </location>
</feature>
<evidence type="ECO:0000256" key="1">
    <source>
        <dbReference type="SAM" id="MobiDB-lite"/>
    </source>
</evidence>
<organism evidence="3 4">
    <name type="scientific">Tetradesmus obliquus</name>
    <name type="common">Green alga</name>
    <name type="synonym">Acutodesmus obliquus</name>
    <dbReference type="NCBI Taxonomy" id="3088"/>
    <lineage>
        <taxon>Eukaryota</taxon>
        <taxon>Viridiplantae</taxon>
        <taxon>Chlorophyta</taxon>
        <taxon>core chlorophytes</taxon>
        <taxon>Chlorophyceae</taxon>
        <taxon>CS clade</taxon>
        <taxon>Sphaeropleales</taxon>
        <taxon>Scenedesmaceae</taxon>
        <taxon>Tetradesmus</taxon>
    </lineage>
</organism>
<protein>
    <recommendedName>
        <fullName evidence="5">G8 domain-containing protein</fullName>
    </recommendedName>
</protein>
<evidence type="ECO:0000313" key="4">
    <source>
        <dbReference type="Proteomes" id="UP001244341"/>
    </source>
</evidence>
<sequence length="715" mass="74847">MPFLIRQQLPLLAAVLLLLAVAANAAAPSRLSVDFSSSLIVSPGSTPSSVQARLDALLADMHSDGVNNLCNGRLDEHVCNGNPKKLSLRTPVFNFEFSKGQDDAKCILCAPAAPADAAPCTCTAPGNKTRCSCSGKLTGAQFFDSSLYGIELARVLVEAVGEDNTIKGGSNANFNSTVRFIGSKLTITRAEGVAGEEAGHDLELDESHLDLLEGSELHILDDGDLEVEDAGSLWLSGQSKVVAAQSSNIQTQLAHVLVEGGSSISIQSNSSWMVTQEFDFTPAQASATCNKPFEPNAPAEACFKDKEACWKRHAKGLLTGPEKEALGMLQYPPKTDRWGRQAFDYADDDVYDDFYDQDYIEPQFEAGECLGSDVCGQPAAAAASSSSSSSAGKRRSLLAPAPAPAPLPAVAAPSAAAASGSSTNSTDKAGDDKDGDSDKAGNDKDGDTDKATHSSNTDKANNSTDTDSDSSSTPAATAVAPAARVGDEDNNTPGVISTEVNAKDTLDGAGYDPEWGEGPYGETLCDAPPFRAFNYYGLVVRGGSSITISASTWELYDQSRVFITDSSLSLEAGATLRLLNSTITLINSTLEVKGGSEIILERFSGLHLFNSHVTGDSALFAVPAEQPRSGSTWKGKPWLQRGDYRASAGGGLPVSMGVQPGVQLGLYPVRVLGFDMEARMLPAAGCNCKKPLVTMNADAAWTGMSGGADLLEGLI</sequence>
<keyword evidence="2" id="KW-0732">Signal</keyword>
<feature type="chain" id="PRO_5045859144" description="G8 domain-containing protein" evidence="2">
    <location>
        <begin position="26"/>
        <end position="715"/>
    </location>
</feature>
<proteinExistence type="predicted"/>